<evidence type="ECO:0000313" key="3">
    <source>
        <dbReference type="Proteomes" id="UP000322876"/>
    </source>
</evidence>
<evidence type="ECO:0000313" key="2">
    <source>
        <dbReference type="EMBL" id="KAA0257010.1"/>
    </source>
</evidence>
<keyword evidence="3" id="KW-1185">Reference proteome</keyword>
<accession>A0A5A8EZ93</accession>
<dbReference type="Proteomes" id="UP000322876">
    <property type="component" value="Unassembled WGS sequence"/>
</dbReference>
<gene>
    <name evidence="2" type="ORF">FHQ18_10595</name>
</gene>
<keyword evidence="1" id="KW-0175">Coiled coil</keyword>
<dbReference type="EMBL" id="VFJB01000009">
    <property type="protein sequence ID" value="KAA0257010.1"/>
    <property type="molecule type" value="Genomic_DNA"/>
</dbReference>
<organism evidence="2 3">
    <name type="scientific">Deferribacter autotrophicus</name>
    <dbReference type="NCBI Taxonomy" id="500465"/>
    <lineage>
        <taxon>Bacteria</taxon>
        <taxon>Pseudomonadati</taxon>
        <taxon>Deferribacterota</taxon>
        <taxon>Deferribacteres</taxon>
        <taxon>Deferribacterales</taxon>
        <taxon>Deferribacteraceae</taxon>
        <taxon>Deferribacter</taxon>
    </lineage>
</organism>
<proteinExistence type="predicted"/>
<reference evidence="2 3" key="1">
    <citation type="submission" date="2019-06" db="EMBL/GenBank/DDBJ databases">
        <title>Genomic insights into carbon and energy metabolism of Deferribacter autotrophicus revealed new metabolic traits in the phylum Deferribacteres.</title>
        <authorList>
            <person name="Slobodkin A.I."/>
            <person name="Slobodkina G.B."/>
            <person name="Allioux M."/>
            <person name="Alain K."/>
            <person name="Jebbar M."/>
            <person name="Shadrin V."/>
            <person name="Kublanov I.V."/>
            <person name="Toshchakov S.V."/>
            <person name="Bonch-Osmolovskaya E.A."/>
        </authorList>
    </citation>
    <scope>NUCLEOTIDE SEQUENCE [LARGE SCALE GENOMIC DNA]</scope>
    <source>
        <strain evidence="2 3">SL50</strain>
    </source>
</reference>
<evidence type="ECO:0008006" key="4">
    <source>
        <dbReference type="Google" id="ProtNLM"/>
    </source>
</evidence>
<protein>
    <recommendedName>
        <fullName evidence="4">Cell division protein ZapB</fullName>
    </recommendedName>
</protein>
<dbReference type="Gene3D" id="1.20.5.340">
    <property type="match status" value="1"/>
</dbReference>
<feature type="coiled-coil region" evidence="1">
    <location>
        <begin position="1"/>
        <end position="63"/>
    </location>
</feature>
<evidence type="ECO:0000256" key="1">
    <source>
        <dbReference type="SAM" id="Coils"/>
    </source>
</evidence>
<comment type="caution">
    <text evidence="2">The sequence shown here is derived from an EMBL/GenBank/DDBJ whole genome shotgun (WGS) entry which is preliminary data.</text>
</comment>
<sequence length="64" mass="7758">MDELREKLEALENKIDKLLKNYKELQLENTELKEKVQDLELKIEEYEKERALVVEKIESLVNRI</sequence>
<dbReference type="RefSeq" id="WP_149267155.1">
    <property type="nucleotide sequence ID" value="NZ_VFJB01000009.1"/>
</dbReference>
<dbReference type="AlphaFoldDB" id="A0A5A8EZ93"/>
<name>A0A5A8EZ93_9BACT</name>